<sequence>SRLLCSSRGHEWPYGDCQNPDRRARSPLFVLRGGKNRPRESLPHRGAGTGKSRMLHEMKGLLCEAATPSQLMPPWCSTEQQQEVFDRMDNAYVFKQRHSSFRRCLNTTSASACCTSSCQKNGCQLKRSCSPLRWTIENVISMLAEMEDVGDMKTMSVIICVAGWTGQVNERWQQHVRPPSLAGFDSKFDESTRRVDFEVLPCRGFDVYDHIGETRMNVEQLQSLQLIRITPDARLECAFIPLVLLLQNLSRKNADGDVPDNLLSTMEHVFEDTSMKELKVVSAELRDTKSCSQVWKAPMHLGSMLSMSTTHASPVGEWSKRSRMQRSIALQAPSNATEELSDEARTKAVADSEVFMLITNAKADTILLPPRCRIVSEKEFGTYCGPFATRAYGNFLDPPDVTSASRQA</sequence>
<gene>
    <name evidence="1" type="ORF">N0F65_008872</name>
</gene>
<feature type="non-terminal residue" evidence="1">
    <location>
        <position position="1"/>
    </location>
</feature>
<organism evidence="1 2">
    <name type="scientific">Lagenidium giganteum</name>
    <dbReference type="NCBI Taxonomy" id="4803"/>
    <lineage>
        <taxon>Eukaryota</taxon>
        <taxon>Sar</taxon>
        <taxon>Stramenopiles</taxon>
        <taxon>Oomycota</taxon>
        <taxon>Peronosporomycetes</taxon>
        <taxon>Pythiales</taxon>
        <taxon>Pythiaceae</taxon>
    </lineage>
</organism>
<accession>A0AAV2YML7</accession>
<keyword evidence="2" id="KW-1185">Reference proteome</keyword>
<comment type="caution">
    <text evidence="1">The sequence shown here is derived from an EMBL/GenBank/DDBJ whole genome shotgun (WGS) entry which is preliminary data.</text>
</comment>
<protein>
    <submittedName>
        <fullName evidence="1">Uncharacterized protein</fullName>
    </submittedName>
</protein>
<proteinExistence type="predicted"/>
<reference evidence="1" key="2">
    <citation type="journal article" date="2023" name="Microbiol Resour">
        <title>Decontamination and Annotation of the Draft Genome Sequence of the Oomycete Lagenidium giganteum ARSEF 373.</title>
        <authorList>
            <person name="Morgan W.R."/>
            <person name="Tartar A."/>
        </authorList>
    </citation>
    <scope>NUCLEOTIDE SEQUENCE</scope>
    <source>
        <strain evidence="1">ARSEF 373</strain>
    </source>
</reference>
<dbReference type="AlphaFoldDB" id="A0AAV2YML7"/>
<reference evidence="1" key="1">
    <citation type="submission" date="2022-11" db="EMBL/GenBank/DDBJ databases">
        <authorList>
            <person name="Morgan W.R."/>
            <person name="Tartar A."/>
        </authorList>
    </citation>
    <scope>NUCLEOTIDE SEQUENCE</scope>
    <source>
        <strain evidence="1">ARSEF 373</strain>
    </source>
</reference>
<evidence type="ECO:0000313" key="1">
    <source>
        <dbReference type="EMBL" id="DAZ93929.1"/>
    </source>
</evidence>
<dbReference type="Proteomes" id="UP001146120">
    <property type="component" value="Unassembled WGS sequence"/>
</dbReference>
<name>A0AAV2YML7_9STRA</name>
<dbReference type="EMBL" id="DAKRPA010000281">
    <property type="protein sequence ID" value="DAZ93929.1"/>
    <property type="molecule type" value="Genomic_DNA"/>
</dbReference>
<evidence type="ECO:0000313" key="2">
    <source>
        <dbReference type="Proteomes" id="UP001146120"/>
    </source>
</evidence>